<protein>
    <recommendedName>
        <fullName evidence="8">Glutamate 5-kinase</fullName>
        <ecNumber evidence="8">2.7.2.11</ecNumber>
    </recommendedName>
    <alternativeName>
        <fullName evidence="8">Gamma-glutamyl kinase</fullName>
        <shortName evidence="8">GK</shortName>
    </alternativeName>
</protein>
<dbReference type="InterPro" id="IPR041739">
    <property type="entry name" value="G5K_ProB"/>
</dbReference>
<keyword evidence="6 8" id="KW-0418">Kinase</keyword>
<dbReference type="SUPFAM" id="SSF88697">
    <property type="entry name" value="PUA domain-like"/>
    <property type="match status" value="1"/>
</dbReference>
<dbReference type="EMBL" id="MASQ01000089">
    <property type="protein sequence ID" value="OCB02690.1"/>
    <property type="molecule type" value="Genomic_DNA"/>
</dbReference>
<evidence type="ECO:0000256" key="7">
    <source>
        <dbReference type="ARBA" id="ARBA00022840"/>
    </source>
</evidence>
<feature type="binding site" evidence="8">
    <location>
        <position position="60"/>
    </location>
    <ligand>
        <name>substrate</name>
    </ligand>
</feature>
<evidence type="ECO:0000256" key="1">
    <source>
        <dbReference type="ARBA" id="ARBA00022490"/>
    </source>
</evidence>
<dbReference type="CDD" id="cd04242">
    <property type="entry name" value="AAK_G5K_ProB"/>
    <property type="match status" value="1"/>
</dbReference>
<name>A0A1B9BYE4_9PROT</name>
<dbReference type="InterPro" id="IPR005715">
    <property type="entry name" value="Glu_5kinase/COase_Synthase"/>
</dbReference>
<comment type="subcellular location">
    <subcellularLocation>
        <location evidence="8">Cytoplasm</location>
    </subcellularLocation>
</comment>
<dbReference type="InterPro" id="IPR011529">
    <property type="entry name" value="Glu_5kinase"/>
</dbReference>
<feature type="binding site" evidence="8">
    <location>
        <begin position="179"/>
        <end position="180"/>
    </location>
    <ligand>
        <name>ATP</name>
        <dbReference type="ChEBI" id="CHEBI:30616"/>
    </ligand>
</feature>
<feature type="domain" description="PUA" evidence="9">
    <location>
        <begin position="287"/>
        <end position="370"/>
    </location>
</feature>
<dbReference type="NCBIfam" id="TIGR01027">
    <property type="entry name" value="proB"/>
    <property type="match status" value="1"/>
</dbReference>
<dbReference type="Proteomes" id="UP000093129">
    <property type="component" value="Unassembled WGS sequence"/>
</dbReference>
<evidence type="ECO:0000256" key="5">
    <source>
        <dbReference type="ARBA" id="ARBA00022741"/>
    </source>
</evidence>
<dbReference type="InterPro" id="IPR036974">
    <property type="entry name" value="PUA_sf"/>
</dbReference>
<feature type="binding site" evidence="8">
    <location>
        <begin position="221"/>
        <end position="227"/>
    </location>
    <ligand>
        <name>ATP</name>
        <dbReference type="ChEBI" id="CHEBI:30616"/>
    </ligand>
</feature>
<dbReference type="InterPro" id="IPR036393">
    <property type="entry name" value="AceGlu_kinase-like_sf"/>
</dbReference>
<dbReference type="InterPro" id="IPR015947">
    <property type="entry name" value="PUA-like_sf"/>
</dbReference>
<organism evidence="10 11">
    <name type="scientific">Acidithiobacillus ferrivorans</name>
    <dbReference type="NCBI Taxonomy" id="160808"/>
    <lineage>
        <taxon>Bacteria</taxon>
        <taxon>Pseudomonadati</taxon>
        <taxon>Pseudomonadota</taxon>
        <taxon>Acidithiobacillia</taxon>
        <taxon>Acidithiobacillales</taxon>
        <taxon>Acidithiobacillaceae</taxon>
        <taxon>Acidithiobacillus</taxon>
    </lineage>
</organism>
<dbReference type="Gene3D" id="2.30.130.10">
    <property type="entry name" value="PUA domain"/>
    <property type="match status" value="1"/>
</dbReference>
<evidence type="ECO:0000313" key="11">
    <source>
        <dbReference type="Proteomes" id="UP000093129"/>
    </source>
</evidence>
<dbReference type="SUPFAM" id="SSF53633">
    <property type="entry name" value="Carbamate kinase-like"/>
    <property type="match status" value="1"/>
</dbReference>
<dbReference type="EC" id="2.7.2.11" evidence="8"/>
<dbReference type="HAMAP" id="MF_00456">
    <property type="entry name" value="ProB"/>
    <property type="match status" value="1"/>
</dbReference>
<dbReference type="GO" id="GO:0004349">
    <property type="term" value="F:glutamate 5-kinase activity"/>
    <property type="evidence" value="ECO:0007669"/>
    <property type="project" value="UniProtKB-UniRule"/>
</dbReference>
<comment type="pathway">
    <text evidence="8">Amino-acid biosynthesis; L-proline biosynthesis; L-glutamate 5-semialdehyde from L-glutamate: step 1/2.</text>
</comment>
<dbReference type="InterPro" id="IPR001048">
    <property type="entry name" value="Asp/Glu/Uridylate_kinase"/>
</dbReference>
<evidence type="ECO:0000313" key="10">
    <source>
        <dbReference type="EMBL" id="OCB02690.1"/>
    </source>
</evidence>
<gene>
    <name evidence="8" type="primary">proB</name>
    <name evidence="10" type="ORF">BBC27_11700</name>
</gene>
<accession>A0A1B9BYE4</accession>
<feature type="binding site" evidence="8">
    <location>
        <position position="159"/>
    </location>
    <ligand>
        <name>substrate</name>
    </ligand>
</feature>
<comment type="similarity">
    <text evidence="8">Belongs to the glutamate 5-kinase family.</text>
</comment>
<dbReference type="GO" id="GO:0005829">
    <property type="term" value="C:cytosol"/>
    <property type="evidence" value="ECO:0007669"/>
    <property type="project" value="TreeGrafter"/>
</dbReference>
<comment type="catalytic activity">
    <reaction evidence="8">
        <text>L-glutamate + ATP = L-glutamyl 5-phosphate + ADP</text>
        <dbReference type="Rhea" id="RHEA:14877"/>
        <dbReference type="ChEBI" id="CHEBI:29985"/>
        <dbReference type="ChEBI" id="CHEBI:30616"/>
        <dbReference type="ChEBI" id="CHEBI:58274"/>
        <dbReference type="ChEBI" id="CHEBI:456216"/>
        <dbReference type="EC" id="2.7.2.11"/>
    </reaction>
</comment>
<dbReference type="UniPathway" id="UPA00098">
    <property type="reaction ID" value="UER00359"/>
</dbReference>
<dbReference type="GO" id="GO:0055129">
    <property type="term" value="P:L-proline biosynthetic process"/>
    <property type="evidence" value="ECO:0007669"/>
    <property type="project" value="UniProtKB-UniRule"/>
</dbReference>
<sequence length="382" mass="40976">MGRERGVSRDLKTAQRWVIKIGSSLLTNNGQGLDLAAIEAWVTQILVLRRSGIEIVLVSSGAVAAGMERLGWQTRPTALHQLQAAASVGQAALIQTYEDFLRRGGVHGSQVLLTHEDLRDRQRYLNARATLRILLEMGVVPIINENDAIASAEIRFGDNDTLAAMVANLLEADLLVILTDQAGLYNRDPRHDPDAHLLTEVQAGDPELLRMAGGAGTALGSGGMITKVRAASRAAQSGAATLIAPGSTENVLLRLWAGEEIGTYFRPGVAKLAARKRWLAGQLRPTGTLHLDAGAARVLRERGSSLLPVGITAAEGDFQRGDLLCCVDPEGQEVARGLVNFARQEVLLRLGKSSKALNTLFGDVDEIEIIHRDNLVLSSDSS</sequence>
<evidence type="ECO:0000256" key="3">
    <source>
        <dbReference type="ARBA" id="ARBA00022650"/>
    </source>
</evidence>
<dbReference type="GO" id="GO:0005524">
    <property type="term" value="F:ATP binding"/>
    <property type="evidence" value="ECO:0007669"/>
    <property type="project" value="UniProtKB-KW"/>
</dbReference>
<keyword evidence="7 8" id="KW-0067">ATP-binding</keyword>
<keyword evidence="3 8" id="KW-0641">Proline biosynthesis</keyword>
<dbReference type="PROSITE" id="PS50890">
    <property type="entry name" value="PUA"/>
    <property type="match status" value="1"/>
</dbReference>
<feature type="binding site" evidence="8">
    <location>
        <position position="147"/>
    </location>
    <ligand>
        <name>substrate</name>
    </ligand>
</feature>
<keyword evidence="2 8" id="KW-0028">Amino-acid biosynthesis</keyword>
<evidence type="ECO:0000256" key="4">
    <source>
        <dbReference type="ARBA" id="ARBA00022679"/>
    </source>
</evidence>
<evidence type="ECO:0000259" key="9">
    <source>
        <dbReference type="SMART" id="SM00359"/>
    </source>
</evidence>
<dbReference type="PANTHER" id="PTHR43654">
    <property type="entry name" value="GLUTAMATE 5-KINASE"/>
    <property type="match status" value="1"/>
</dbReference>
<dbReference type="Gene3D" id="3.40.1160.10">
    <property type="entry name" value="Acetylglutamate kinase-like"/>
    <property type="match status" value="1"/>
</dbReference>
<keyword evidence="4 8" id="KW-0808">Transferase</keyword>
<dbReference type="FunFam" id="3.40.1160.10:FF:000018">
    <property type="entry name" value="Glutamate 5-kinase"/>
    <property type="match status" value="1"/>
</dbReference>
<keyword evidence="1 8" id="KW-0963">Cytoplasm</keyword>
<evidence type="ECO:0000256" key="6">
    <source>
        <dbReference type="ARBA" id="ARBA00022777"/>
    </source>
</evidence>
<dbReference type="PRINTS" id="PR00474">
    <property type="entry name" value="GLU5KINASE"/>
</dbReference>
<reference evidence="10 11" key="1">
    <citation type="submission" date="2016-07" db="EMBL/GenBank/DDBJ databases">
        <title>Draft genome of a psychrotolerant acidophile Acidithiobacillus ferrivorans strain YL15.</title>
        <authorList>
            <person name="Peng T."/>
            <person name="Ma L."/>
            <person name="Nan M."/>
            <person name="An N."/>
            <person name="Wang M."/>
            <person name="Qiu G."/>
            <person name="Zeng W."/>
        </authorList>
    </citation>
    <scope>NUCLEOTIDE SEQUENCE [LARGE SCALE GENOMIC DNA]</scope>
    <source>
        <strain evidence="10 11">YL15</strain>
    </source>
</reference>
<dbReference type="Pfam" id="PF00696">
    <property type="entry name" value="AA_kinase"/>
    <property type="match status" value="1"/>
</dbReference>
<comment type="function">
    <text evidence="8">Catalyzes the transfer of a phosphate group to glutamate to form L-glutamate 5-phosphate.</text>
</comment>
<dbReference type="PROSITE" id="PS00902">
    <property type="entry name" value="GLUTAMATE_5_KINASE"/>
    <property type="match status" value="1"/>
</dbReference>
<dbReference type="SMART" id="SM00359">
    <property type="entry name" value="PUA"/>
    <property type="match status" value="1"/>
</dbReference>
<dbReference type="Pfam" id="PF01472">
    <property type="entry name" value="PUA"/>
    <property type="match status" value="1"/>
</dbReference>
<feature type="binding site" evidence="8">
    <location>
        <position position="20"/>
    </location>
    <ligand>
        <name>ATP</name>
        <dbReference type="ChEBI" id="CHEBI:30616"/>
    </ligand>
</feature>
<dbReference type="PANTHER" id="PTHR43654:SF1">
    <property type="entry name" value="ISOPENTENYL PHOSPHATE KINASE"/>
    <property type="match status" value="1"/>
</dbReference>
<dbReference type="InterPro" id="IPR002478">
    <property type="entry name" value="PUA"/>
</dbReference>
<dbReference type="CDD" id="cd21157">
    <property type="entry name" value="PUA_G5K"/>
    <property type="match status" value="1"/>
</dbReference>
<evidence type="ECO:0000256" key="2">
    <source>
        <dbReference type="ARBA" id="ARBA00022605"/>
    </source>
</evidence>
<proteinExistence type="inferred from homology"/>
<dbReference type="InterPro" id="IPR001057">
    <property type="entry name" value="Glu/AcGlu_kinase"/>
</dbReference>
<dbReference type="AlphaFoldDB" id="A0A1B9BYE4"/>
<comment type="caution">
    <text evidence="10">The sequence shown here is derived from an EMBL/GenBank/DDBJ whole genome shotgun (WGS) entry which is preliminary data.</text>
</comment>
<evidence type="ECO:0000256" key="8">
    <source>
        <dbReference type="HAMAP-Rule" id="MF_00456"/>
    </source>
</evidence>
<keyword evidence="5 8" id="KW-0547">Nucleotide-binding</keyword>
<dbReference type="GO" id="GO:0003723">
    <property type="term" value="F:RNA binding"/>
    <property type="evidence" value="ECO:0007669"/>
    <property type="project" value="InterPro"/>
</dbReference>
<dbReference type="PIRSF" id="PIRSF000729">
    <property type="entry name" value="GK"/>
    <property type="match status" value="1"/>
</dbReference>
<dbReference type="InterPro" id="IPR019797">
    <property type="entry name" value="Glutamate_5-kinase_CS"/>
</dbReference>